<comment type="cofactor">
    <cofactor evidence="2">
        <name>Mg(2+)</name>
        <dbReference type="ChEBI" id="CHEBI:18420"/>
    </cofactor>
    <text evidence="2">Binds 2 magnesium ions per subunit.</text>
</comment>
<dbReference type="InterPro" id="IPR036424">
    <property type="entry name" value="UPP_synth-like_sf"/>
</dbReference>
<dbReference type="PROSITE" id="PS01066">
    <property type="entry name" value="UPP_SYNTHASE"/>
    <property type="match status" value="1"/>
</dbReference>
<dbReference type="PANTHER" id="PTHR10291">
    <property type="entry name" value="DEHYDRODOLICHYL DIPHOSPHATE SYNTHASE FAMILY MEMBER"/>
    <property type="match status" value="1"/>
</dbReference>
<dbReference type="GO" id="GO:0016094">
    <property type="term" value="P:polyprenol biosynthetic process"/>
    <property type="evidence" value="ECO:0007669"/>
    <property type="project" value="TreeGrafter"/>
</dbReference>
<reference evidence="3" key="1">
    <citation type="submission" date="2016-04" db="EMBL/GenBank/DDBJ databases">
        <authorList>
            <person name="Evans L.H."/>
            <person name="Alamgir A."/>
            <person name="Owens N."/>
            <person name="Weber N.D."/>
            <person name="Virtaneva K."/>
            <person name="Barbian K."/>
            <person name="Babar A."/>
            <person name="Rosenke K."/>
        </authorList>
    </citation>
    <scope>NUCLEOTIDE SEQUENCE</scope>
    <source>
        <strain evidence="3">86</strain>
    </source>
</reference>
<accession>A0A212J8Z7</accession>
<proteinExistence type="inferred from homology"/>
<feature type="active site" evidence="2">
    <location>
        <position position="26"/>
    </location>
</feature>
<comment type="subunit">
    <text evidence="2">Homodimer.</text>
</comment>
<evidence type="ECO:0000256" key="2">
    <source>
        <dbReference type="HAMAP-Rule" id="MF_01139"/>
    </source>
</evidence>
<comment type="similarity">
    <text evidence="2">Belongs to the UPP synthase family.</text>
</comment>
<keyword evidence="2" id="KW-0460">Magnesium</keyword>
<feature type="active site" description="Proton acceptor" evidence="2">
    <location>
        <position position="74"/>
    </location>
</feature>
<organism evidence="3">
    <name type="scientific">uncultured Alphaproteobacteria bacterium</name>
    <dbReference type="NCBI Taxonomy" id="91750"/>
    <lineage>
        <taxon>Bacteria</taxon>
        <taxon>Pseudomonadati</taxon>
        <taxon>Pseudomonadota</taxon>
        <taxon>Alphaproteobacteria</taxon>
        <taxon>environmental samples</taxon>
    </lineage>
</organism>
<feature type="binding site" evidence="2">
    <location>
        <begin position="200"/>
        <end position="202"/>
    </location>
    <ligand>
        <name>substrate</name>
    </ligand>
</feature>
<keyword evidence="2" id="KW-0479">Metal-binding</keyword>
<dbReference type="EC" id="2.5.1.-" evidence="2"/>
<feature type="binding site" evidence="2">
    <location>
        <position position="75"/>
    </location>
    <ligand>
        <name>substrate</name>
    </ligand>
</feature>
<keyword evidence="1 2" id="KW-0808">Transferase</keyword>
<feature type="binding site" evidence="2">
    <location>
        <position position="77"/>
    </location>
    <ligand>
        <name>substrate</name>
    </ligand>
</feature>
<feature type="binding site" evidence="2">
    <location>
        <begin position="27"/>
        <end position="30"/>
    </location>
    <ligand>
        <name>substrate</name>
    </ligand>
</feature>
<dbReference type="SUPFAM" id="SSF64005">
    <property type="entry name" value="Undecaprenyl diphosphate synthase"/>
    <property type="match status" value="1"/>
</dbReference>
<dbReference type="Gene3D" id="3.40.1180.10">
    <property type="entry name" value="Decaprenyl diphosphate synthase-like"/>
    <property type="match status" value="1"/>
</dbReference>
<dbReference type="Pfam" id="PF01255">
    <property type="entry name" value="Prenyltransf"/>
    <property type="match status" value="1"/>
</dbReference>
<feature type="binding site" evidence="2">
    <location>
        <position position="39"/>
    </location>
    <ligand>
        <name>substrate</name>
    </ligand>
</feature>
<feature type="binding site" evidence="2">
    <location>
        <position position="213"/>
    </location>
    <ligand>
        <name>Mg(2+)</name>
        <dbReference type="ChEBI" id="CHEBI:18420"/>
    </ligand>
</feature>
<gene>
    <name evidence="3" type="primary">ispU</name>
    <name evidence="3" type="ORF">KL86APRO_10663</name>
</gene>
<dbReference type="GO" id="GO:0000287">
    <property type="term" value="F:magnesium ion binding"/>
    <property type="evidence" value="ECO:0007669"/>
    <property type="project" value="UniProtKB-UniRule"/>
</dbReference>
<dbReference type="InterPro" id="IPR018520">
    <property type="entry name" value="UPP_synth-like_CS"/>
</dbReference>
<feature type="binding site" evidence="2">
    <location>
        <position position="31"/>
    </location>
    <ligand>
        <name>substrate</name>
    </ligand>
</feature>
<dbReference type="FunFam" id="3.40.1180.10:FF:000001">
    <property type="entry name" value="(2E,6E)-farnesyl-diphosphate-specific ditrans,polycis-undecaprenyl-diphosphate synthase"/>
    <property type="match status" value="1"/>
</dbReference>
<protein>
    <recommendedName>
        <fullName evidence="2">Isoprenyl transferase</fullName>
        <ecNumber evidence="2">2.5.1.-</ecNumber>
    </recommendedName>
</protein>
<evidence type="ECO:0000256" key="1">
    <source>
        <dbReference type="ARBA" id="ARBA00022679"/>
    </source>
</evidence>
<feature type="binding site" evidence="2">
    <location>
        <begin position="71"/>
        <end position="73"/>
    </location>
    <ligand>
        <name>substrate</name>
    </ligand>
</feature>
<dbReference type="GO" id="GO:0008834">
    <property type="term" value="F:ditrans,polycis-undecaprenyl-diphosphate synthase [(2E,6E)-farnesyl-diphosphate specific] activity"/>
    <property type="evidence" value="ECO:0007669"/>
    <property type="project" value="TreeGrafter"/>
</dbReference>
<dbReference type="GO" id="GO:0005829">
    <property type="term" value="C:cytosol"/>
    <property type="evidence" value="ECO:0007669"/>
    <property type="project" value="TreeGrafter"/>
</dbReference>
<feature type="binding site" evidence="2">
    <location>
        <position position="194"/>
    </location>
    <ligand>
        <name>substrate</name>
    </ligand>
</feature>
<dbReference type="InterPro" id="IPR001441">
    <property type="entry name" value="UPP_synth-like"/>
</dbReference>
<dbReference type="NCBIfam" id="NF011405">
    <property type="entry name" value="PRK14830.1"/>
    <property type="match status" value="1"/>
</dbReference>
<dbReference type="EMBL" id="FLUO01000001">
    <property type="protein sequence ID" value="SBV95675.1"/>
    <property type="molecule type" value="Genomic_DNA"/>
</dbReference>
<dbReference type="AlphaFoldDB" id="A0A212J8Z7"/>
<dbReference type="HAMAP" id="MF_01139">
    <property type="entry name" value="ISPT"/>
    <property type="match status" value="1"/>
</dbReference>
<feature type="binding site" evidence="2">
    <location>
        <position position="26"/>
    </location>
    <ligand>
        <name>Mg(2+)</name>
        <dbReference type="ChEBI" id="CHEBI:18420"/>
    </ligand>
</feature>
<feature type="binding site" evidence="2">
    <location>
        <position position="43"/>
    </location>
    <ligand>
        <name>substrate</name>
    </ligand>
</feature>
<comment type="function">
    <text evidence="2">Catalyzes the condensation of isopentenyl diphosphate (IPP) with allylic pyrophosphates generating different type of terpenoids.</text>
</comment>
<name>A0A212J8Z7_9PROT</name>
<dbReference type="NCBIfam" id="TIGR00055">
    <property type="entry name" value="uppS"/>
    <property type="match status" value="1"/>
</dbReference>
<sequence>MVDSATANAAVAAPRATPRHVAIIMDGNGRWAKARHLPRAAGHRKGMEAVRTVVKAAGEAGVEYLTLFGFSSENWKRPEDEVKDLMGLLRLYLRKDAQDLHRQGVRLRVIGDRARLAADIQTQLSEVEAMTAANTALTLVIAISYGGRDELVQAARALARDAAAGVLDPEAIDETALSARLFTGNIPDPDLLIRTSGEQRISNFLLWQSAYTEFVFVDTLWPDFDRDAFVAALDVFGRRERRYGAVR</sequence>
<dbReference type="CDD" id="cd00475">
    <property type="entry name" value="Cis_IPPS"/>
    <property type="match status" value="1"/>
</dbReference>
<dbReference type="NCBIfam" id="NF011408">
    <property type="entry name" value="PRK14834.1"/>
    <property type="match status" value="1"/>
</dbReference>
<evidence type="ECO:0000313" key="3">
    <source>
        <dbReference type="EMBL" id="SBV95675.1"/>
    </source>
</evidence>
<dbReference type="PANTHER" id="PTHR10291:SF0">
    <property type="entry name" value="DEHYDRODOLICHYL DIPHOSPHATE SYNTHASE 2"/>
    <property type="match status" value="1"/>
</dbReference>